<feature type="transmembrane region" description="Helical" evidence="1">
    <location>
        <begin position="66"/>
        <end position="87"/>
    </location>
</feature>
<evidence type="ECO:0000313" key="3">
    <source>
        <dbReference type="Proteomes" id="UP001589750"/>
    </source>
</evidence>
<keyword evidence="1" id="KW-0472">Membrane</keyword>
<sequence length="188" mass="19489">MLTVRVLPREGVTLRAAAATVEVTAALAVGHLWAGGSLPSVPWLLVMASVVFGTGLLVLRGRVRPLVAVPVLVAAQLLLHAWLTALSTPMDGAGHLAHAHLSDGHHAHALLDPTMLVVHVAGGLLTALLWELRARAGEVVVTWTRSPLPPLPALRPVAAPVPLPRALSSRFVVAAAPRRGPPAPVATA</sequence>
<proteinExistence type="predicted"/>
<reference evidence="2 3" key="1">
    <citation type="submission" date="2024-09" db="EMBL/GenBank/DDBJ databases">
        <authorList>
            <person name="Sun Q."/>
            <person name="Mori K."/>
        </authorList>
    </citation>
    <scope>NUCLEOTIDE SEQUENCE [LARGE SCALE GENOMIC DNA]</scope>
    <source>
        <strain evidence="2 3">JCM 9626</strain>
    </source>
</reference>
<evidence type="ECO:0000313" key="2">
    <source>
        <dbReference type="EMBL" id="MFB9313512.1"/>
    </source>
</evidence>
<feature type="transmembrane region" description="Helical" evidence="1">
    <location>
        <begin position="107"/>
        <end position="130"/>
    </location>
</feature>
<feature type="transmembrane region" description="Helical" evidence="1">
    <location>
        <begin position="40"/>
        <end position="59"/>
    </location>
</feature>
<keyword evidence="1" id="KW-0812">Transmembrane</keyword>
<protein>
    <recommendedName>
        <fullName evidence="4">MFS transporter</fullName>
    </recommendedName>
</protein>
<name>A0ABV5K9V4_9ACTN</name>
<gene>
    <name evidence="2" type="ORF">ACFFRI_10710</name>
</gene>
<organism evidence="2 3">
    <name type="scientific">Nocardioides plantarum</name>
    <dbReference type="NCBI Taxonomy" id="29299"/>
    <lineage>
        <taxon>Bacteria</taxon>
        <taxon>Bacillati</taxon>
        <taxon>Actinomycetota</taxon>
        <taxon>Actinomycetes</taxon>
        <taxon>Propionibacteriales</taxon>
        <taxon>Nocardioidaceae</taxon>
        <taxon>Nocardioides</taxon>
    </lineage>
</organism>
<accession>A0ABV5K9V4</accession>
<evidence type="ECO:0008006" key="4">
    <source>
        <dbReference type="Google" id="ProtNLM"/>
    </source>
</evidence>
<dbReference type="RefSeq" id="WP_140007868.1">
    <property type="nucleotide sequence ID" value="NZ_JBHMDG010000012.1"/>
</dbReference>
<comment type="caution">
    <text evidence="2">The sequence shown here is derived from an EMBL/GenBank/DDBJ whole genome shotgun (WGS) entry which is preliminary data.</text>
</comment>
<dbReference type="Proteomes" id="UP001589750">
    <property type="component" value="Unassembled WGS sequence"/>
</dbReference>
<keyword evidence="3" id="KW-1185">Reference proteome</keyword>
<keyword evidence="1" id="KW-1133">Transmembrane helix</keyword>
<dbReference type="EMBL" id="JBHMDG010000012">
    <property type="protein sequence ID" value="MFB9313512.1"/>
    <property type="molecule type" value="Genomic_DNA"/>
</dbReference>
<feature type="transmembrane region" description="Helical" evidence="1">
    <location>
        <begin position="12"/>
        <end position="34"/>
    </location>
</feature>
<evidence type="ECO:0000256" key="1">
    <source>
        <dbReference type="SAM" id="Phobius"/>
    </source>
</evidence>